<dbReference type="Proteomes" id="UP000759537">
    <property type="component" value="Unassembled WGS sequence"/>
</dbReference>
<protein>
    <submittedName>
        <fullName evidence="1">Uncharacterized protein</fullName>
    </submittedName>
</protein>
<gene>
    <name evidence="1" type="ORF">DFH94DRAFT_230804</name>
</gene>
<comment type="caution">
    <text evidence="1">The sequence shown here is derived from an EMBL/GenBank/DDBJ whole genome shotgun (WGS) entry which is preliminary data.</text>
</comment>
<dbReference type="EMBL" id="WHVB01000029">
    <property type="protein sequence ID" value="KAF8469297.1"/>
    <property type="molecule type" value="Genomic_DNA"/>
</dbReference>
<accession>A0A9P5MQI6</accession>
<organism evidence="1 2">
    <name type="scientific">Russula ochroleuca</name>
    <dbReference type="NCBI Taxonomy" id="152965"/>
    <lineage>
        <taxon>Eukaryota</taxon>
        <taxon>Fungi</taxon>
        <taxon>Dikarya</taxon>
        <taxon>Basidiomycota</taxon>
        <taxon>Agaricomycotina</taxon>
        <taxon>Agaricomycetes</taxon>
        <taxon>Russulales</taxon>
        <taxon>Russulaceae</taxon>
        <taxon>Russula</taxon>
    </lineage>
</organism>
<reference evidence="1" key="2">
    <citation type="journal article" date="2020" name="Nat. Commun.">
        <title>Large-scale genome sequencing of mycorrhizal fungi provides insights into the early evolution of symbiotic traits.</title>
        <authorList>
            <person name="Miyauchi S."/>
            <person name="Kiss E."/>
            <person name="Kuo A."/>
            <person name="Drula E."/>
            <person name="Kohler A."/>
            <person name="Sanchez-Garcia M."/>
            <person name="Morin E."/>
            <person name="Andreopoulos B."/>
            <person name="Barry K.W."/>
            <person name="Bonito G."/>
            <person name="Buee M."/>
            <person name="Carver A."/>
            <person name="Chen C."/>
            <person name="Cichocki N."/>
            <person name="Clum A."/>
            <person name="Culley D."/>
            <person name="Crous P.W."/>
            <person name="Fauchery L."/>
            <person name="Girlanda M."/>
            <person name="Hayes R.D."/>
            <person name="Keri Z."/>
            <person name="LaButti K."/>
            <person name="Lipzen A."/>
            <person name="Lombard V."/>
            <person name="Magnuson J."/>
            <person name="Maillard F."/>
            <person name="Murat C."/>
            <person name="Nolan M."/>
            <person name="Ohm R.A."/>
            <person name="Pangilinan J."/>
            <person name="Pereira M.F."/>
            <person name="Perotto S."/>
            <person name="Peter M."/>
            <person name="Pfister S."/>
            <person name="Riley R."/>
            <person name="Sitrit Y."/>
            <person name="Stielow J.B."/>
            <person name="Szollosi G."/>
            <person name="Zifcakova L."/>
            <person name="Stursova M."/>
            <person name="Spatafora J.W."/>
            <person name="Tedersoo L."/>
            <person name="Vaario L.M."/>
            <person name="Yamada A."/>
            <person name="Yan M."/>
            <person name="Wang P."/>
            <person name="Xu J."/>
            <person name="Bruns T."/>
            <person name="Baldrian P."/>
            <person name="Vilgalys R."/>
            <person name="Dunand C."/>
            <person name="Henrissat B."/>
            <person name="Grigoriev I.V."/>
            <person name="Hibbett D."/>
            <person name="Nagy L.G."/>
            <person name="Martin F.M."/>
        </authorList>
    </citation>
    <scope>NUCLEOTIDE SEQUENCE</scope>
    <source>
        <strain evidence="1">Prilba</strain>
    </source>
</reference>
<reference evidence="1" key="1">
    <citation type="submission" date="2019-10" db="EMBL/GenBank/DDBJ databases">
        <authorList>
            <consortium name="DOE Joint Genome Institute"/>
            <person name="Kuo A."/>
            <person name="Miyauchi S."/>
            <person name="Kiss E."/>
            <person name="Drula E."/>
            <person name="Kohler A."/>
            <person name="Sanchez-Garcia M."/>
            <person name="Andreopoulos B."/>
            <person name="Barry K.W."/>
            <person name="Bonito G."/>
            <person name="Buee M."/>
            <person name="Carver A."/>
            <person name="Chen C."/>
            <person name="Cichocki N."/>
            <person name="Clum A."/>
            <person name="Culley D."/>
            <person name="Crous P.W."/>
            <person name="Fauchery L."/>
            <person name="Girlanda M."/>
            <person name="Hayes R."/>
            <person name="Keri Z."/>
            <person name="LaButti K."/>
            <person name="Lipzen A."/>
            <person name="Lombard V."/>
            <person name="Magnuson J."/>
            <person name="Maillard F."/>
            <person name="Morin E."/>
            <person name="Murat C."/>
            <person name="Nolan M."/>
            <person name="Ohm R."/>
            <person name="Pangilinan J."/>
            <person name="Pereira M."/>
            <person name="Perotto S."/>
            <person name="Peter M."/>
            <person name="Riley R."/>
            <person name="Sitrit Y."/>
            <person name="Stielow B."/>
            <person name="Szollosi G."/>
            <person name="Zifcakova L."/>
            <person name="Stursova M."/>
            <person name="Spatafora J.W."/>
            <person name="Tedersoo L."/>
            <person name="Vaario L.-M."/>
            <person name="Yamada A."/>
            <person name="Yan M."/>
            <person name="Wang P."/>
            <person name="Xu J."/>
            <person name="Bruns T."/>
            <person name="Baldrian P."/>
            <person name="Vilgalys R."/>
            <person name="Henrissat B."/>
            <person name="Grigoriev I.V."/>
            <person name="Hibbett D."/>
            <person name="Nagy L.G."/>
            <person name="Martin F.M."/>
        </authorList>
    </citation>
    <scope>NUCLEOTIDE SEQUENCE</scope>
    <source>
        <strain evidence="1">Prilba</strain>
    </source>
</reference>
<dbReference type="AlphaFoldDB" id="A0A9P5MQI6"/>
<evidence type="ECO:0000313" key="1">
    <source>
        <dbReference type="EMBL" id="KAF8469297.1"/>
    </source>
</evidence>
<sequence>MLIVATQMYRALDDFFSSDVIYSPHVPTINSGHIIGAYGTPPVPIHLNEIEVQVQTAQDQPPTSQRANIAWAEIWIDSCTANLMDWCKVSINTSPERESCLPPSSSIDIQYHFAESVALLPSPGLVPTLMRYNPLLVSPLIPPFDIMCCPARYVYALILL</sequence>
<proteinExistence type="predicted"/>
<evidence type="ECO:0000313" key="2">
    <source>
        <dbReference type="Proteomes" id="UP000759537"/>
    </source>
</evidence>
<name>A0A9P5MQI6_9AGAM</name>
<keyword evidence="2" id="KW-1185">Reference proteome</keyword>